<evidence type="ECO:0000313" key="9">
    <source>
        <dbReference type="Proteomes" id="UP001295684"/>
    </source>
</evidence>
<evidence type="ECO:0000313" key="8">
    <source>
        <dbReference type="EMBL" id="CAI2364244.1"/>
    </source>
</evidence>
<feature type="compositionally biased region" description="Low complexity" evidence="6">
    <location>
        <begin position="8"/>
        <end position="17"/>
    </location>
</feature>
<comment type="subcellular location">
    <subcellularLocation>
        <location evidence="1">Nucleus</location>
    </subcellularLocation>
</comment>
<dbReference type="AlphaFoldDB" id="A0AAD1X7Z6"/>
<dbReference type="PANTHER" id="PTHR12087:SF0">
    <property type="entry name" value="ORIGIN RECOGNITION COMPLEX SUBUNIT 4"/>
    <property type="match status" value="1"/>
</dbReference>
<accession>A0AAD1X7Z6</accession>
<evidence type="ECO:0000259" key="7">
    <source>
        <dbReference type="Pfam" id="PF14629"/>
    </source>
</evidence>
<dbReference type="InterPro" id="IPR032705">
    <property type="entry name" value="ORC4_C"/>
</dbReference>
<reference evidence="8" key="1">
    <citation type="submission" date="2023-07" db="EMBL/GenBank/DDBJ databases">
        <authorList>
            <consortium name="AG Swart"/>
            <person name="Singh M."/>
            <person name="Singh A."/>
            <person name="Seah K."/>
            <person name="Emmerich C."/>
        </authorList>
    </citation>
    <scope>NUCLEOTIDE SEQUENCE</scope>
    <source>
        <strain evidence="8">DP1</strain>
    </source>
</reference>
<dbReference type="GO" id="GO:0006270">
    <property type="term" value="P:DNA replication initiation"/>
    <property type="evidence" value="ECO:0007669"/>
    <property type="project" value="TreeGrafter"/>
</dbReference>
<proteinExistence type="inferred from homology"/>
<dbReference type="Pfam" id="PF14629">
    <property type="entry name" value="ORC4_C"/>
    <property type="match status" value="1"/>
</dbReference>
<dbReference type="EMBL" id="CAMPGE010005392">
    <property type="protein sequence ID" value="CAI2364244.1"/>
    <property type="molecule type" value="Genomic_DNA"/>
</dbReference>
<comment type="caution">
    <text evidence="8">The sequence shown here is derived from an EMBL/GenBank/DDBJ whole genome shotgun (WGS) entry which is preliminary data.</text>
</comment>
<keyword evidence="4" id="KW-0238">DNA-binding</keyword>
<dbReference type="GO" id="GO:0005664">
    <property type="term" value="C:nuclear origin of replication recognition complex"/>
    <property type="evidence" value="ECO:0007669"/>
    <property type="project" value="TreeGrafter"/>
</dbReference>
<dbReference type="GO" id="GO:0003688">
    <property type="term" value="F:DNA replication origin binding"/>
    <property type="evidence" value="ECO:0007669"/>
    <property type="project" value="TreeGrafter"/>
</dbReference>
<feature type="domain" description="Origin recognition complex subunit 4 C-terminal" evidence="7">
    <location>
        <begin position="349"/>
        <end position="534"/>
    </location>
</feature>
<comment type="similarity">
    <text evidence="2">Belongs to the ORC4 family.</text>
</comment>
<keyword evidence="9" id="KW-1185">Reference proteome</keyword>
<dbReference type="SUPFAM" id="SSF52540">
    <property type="entry name" value="P-loop containing nucleoside triphosphate hydrolases"/>
    <property type="match status" value="1"/>
</dbReference>
<protein>
    <recommendedName>
        <fullName evidence="7">Origin recognition complex subunit 4 C-terminal domain-containing protein</fullName>
    </recommendedName>
</protein>
<feature type="region of interest" description="Disordered" evidence="6">
    <location>
        <begin position="1"/>
        <end position="59"/>
    </location>
</feature>
<evidence type="ECO:0000256" key="1">
    <source>
        <dbReference type="ARBA" id="ARBA00004123"/>
    </source>
</evidence>
<evidence type="ECO:0000256" key="3">
    <source>
        <dbReference type="ARBA" id="ARBA00022705"/>
    </source>
</evidence>
<dbReference type="Gene3D" id="3.40.50.300">
    <property type="entry name" value="P-loop containing nucleotide triphosphate hydrolases"/>
    <property type="match status" value="1"/>
</dbReference>
<dbReference type="Proteomes" id="UP001295684">
    <property type="component" value="Unassembled WGS sequence"/>
</dbReference>
<dbReference type="PANTHER" id="PTHR12087">
    <property type="entry name" value="ORIGIN RECOGNITION COMPLEX SUBUNIT 4"/>
    <property type="match status" value="1"/>
</dbReference>
<evidence type="ECO:0000256" key="5">
    <source>
        <dbReference type="ARBA" id="ARBA00023242"/>
    </source>
</evidence>
<feature type="compositionally biased region" description="Acidic residues" evidence="6">
    <location>
        <begin position="29"/>
        <end position="40"/>
    </location>
</feature>
<dbReference type="InterPro" id="IPR016527">
    <property type="entry name" value="ORC4"/>
</dbReference>
<feature type="region of interest" description="Disordered" evidence="6">
    <location>
        <begin position="78"/>
        <end position="106"/>
    </location>
</feature>
<dbReference type="InterPro" id="IPR027417">
    <property type="entry name" value="P-loop_NTPase"/>
</dbReference>
<keyword evidence="3" id="KW-0235">DNA replication</keyword>
<evidence type="ECO:0000256" key="4">
    <source>
        <dbReference type="ARBA" id="ARBA00023125"/>
    </source>
</evidence>
<keyword evidence="5" id="KW-0539">Nucleus</keyword>
<feature type="compositionally biased region" description="Polar residues" evidence="6">
    <location>
        <begin position="48"/>
        <end position="59"/>
    </location>
</feature>
<evidence type="ECO:0000256" key="2">
    <source>
        <dbReference type="ARBA" id="ARBA00005334"/>
    </source>
</evidence>
<organism evidence="8 9">
    <name type="scientific">Euplotes crassus</name>
    <dbReference type="NCBI Taxonomy" id="5936"/>
    <lineage>
        <taxon>Eukaryota</taxon>
        <taxon>Sar</taxon>
        <taxon>Alveolata</taxon>
        <taxon>Ciliophora</taxon>
        <taxon>Intramacronucleata</taxon>
        <taxon>Spirotrichea</taxon>
        <taxon>Hypotrichia</taxon>
        <taxon>Euplotida</taxon>
        <taxon>Euplotidae</taxon>
        <taxon>Moneuplotes</taxon>
    </lineage>
</organism>
<evidence type="ECO:0000256" key="6">
    <source>
        <dbReference type="SAM" id="MobiDB-lite"/>
    </source>
</evidence>
<name>A0AAD1X7Z6_EUPCR</name>
<gene>
    <name evidence="8" type="ORF">ECRASSUSDP1_LOCUS5587</name>
</gene>
<sequence length="564" mass="66229">MDYDMQDSSNFSSSRYSRGSKRYQKDVEMESDNGVDDEEAEFLKGDNLDSQPSTNSRLLVRSMSKSLRNLKECEERGIDPEDFENEQHSRTRRLNNREESKRGDTKYEEIRIDPEKQKRNIEQVEILSNVISKLILRLSNFTSMYVGTKFFYEQYDTVMEMLNRFIYNENQSMILMSRSNTVLHQFISKIRDDLNAKLKEEDSECDVRTVRINSILTTKETAILNHFAECLGMDSVDKQGLSQEMKERMEDYFKQFPNIAVIFILENVEYYVENSKQSLLYKILDMLQYAKIKFAFIATSQRVDIIDSFEKRIKSRFSHRQILFYSEDLDTFKECIEDTIQNIGEYDETSEQGRQFLGSLHDFIMDSEYGCSKIFQKLFDKGKDYEFLCRTLKIALSHLNSTYHSDPDMIEHFEDNGGELFRKSLDYVDNLSTSNDFKTILSRMPEAYVVVLISAKNSFQNCMQEFFNFTLAYNEYKLFVRRNQGNIVRISKETFIKIFIDLVKKGFIKTKASTEAIISVNNKMGLGIEFEELSTMIRERVNSDKEISTLVRIFSENRSGDTSR</sequence>